<evidence type="ECO:0000256" key="5">
    <source>
        <dbReference type="ARBA" id="ARBA00023136"/>
    </source>
</evidence>
<evidence type="ECO:0000256" key="6">
    <source>
        <dbReference type="ARBA" id="ARBA00023170"/>
    </source>
</evidence>
<evidence type="ECO:0000313" key="11">
    <source>
        <dbReference type="EMBL" id="KAH3851350.1"/>
    </source>
</evidence>
<keyword evidence="4" id="KW-0297">G-protein coupled receptor</keyword>
<dbReference type="GO" id="GO:0004930">
    <property type="term" value="F:G protein-coupled receptor activity"/>
    <property type="evidence" value="ECO:0007669"/>
    <property type="project" value="UniProtKB-KW"/>
</dbReference>
<evidence type="ECO:0000256" key="9">
    <source>
        <dbReference type="SAM" id="Phobius"/>
    </source>
</evidence>
<keyword evidence="7" id="KW-0807">Transducer</keyword>
<dbReference type="PRINTS" id="PR00237">
    <property type="entry name" value="GPCRRHODOPSN"/>
</dbReference>
<name>A0A9D4L4L2_DREPO</name>
<feature type="compositionally biased region" description="Polar residues" evidence="8">
    <location>
        <begin position="111"/>
        <end position="150"/>
    </location>
</feature>
<evidence type="ECO:0000256" key="3">
    <source>
        <dbReference type="ARBA" id="ARBA00022989"/>
    </source>
</evidence>
<dbReference type="PANTHER" id="PTHR24238">
    <property type="entry name" value="G-PROTEIN COUPLED RECEPTOR"/>
    <property type="match status" value="1"/>
</dbReference>
<feature type="transmembrane region" description="Helical" evidence="9">
    <location>
        <begin position="208"/>
        <end position="231"/>
    </location>
</feature>
<dbReference type="EMBL" id="JAIWYP010000003">
    <property type="protein sequence ID" value="KAH3851350.1"/>
    <property type="molecule type" value="Genomic_DNA"/>
</dbReference>
<keyword evidence="3 9" id="KW-1133">Transmembrane helix</keyword>
<organism evidence="11 12">
    <name type="scientific">Dreissena polymorpha</name>
    <name type="common">Zebra mussel</name>
    <name type="synonym">Mytilus polymorpha</name>
    <dbReference type="NCBI Taxonomy" id="45954"/>
    <lineage>
        <taxon>Eukaryota</taxon>
        <taxon>Metazoa</taxon>
        <taxon>Spiralia</taxon>
        <taxon>Lophotrochozoa</taxon>
        <taxon>Mollusca</taxon>
        <taxon>Bivalvia</taxon>
        <taxon>Autobranchia</taxon>
        <taxon>Heteroconchia</taxon>
        <taxon>Euheterodonta</taxon>
        <taxon>Imparidentia</taxon>
        <taxon>Neoheterodontei</taxon>
        <taxon>Myida</taxon>
        <taxon>Dreissenoidea</taxon>
        <taxon>Dreissenidae</taxon>
        <taxon>Dreissena</taxon>
    </lineage>
</organism>
<comment type="subcellular location">
    <subcellularLocation>
        <location evidence="1">Membrane</location>
        <topology evidence="1">Multi-pass membrane protein</topology>
    </subcellularLocation>
</comment>
<dbReference type="PANTHER" id="PTHR24238:SF47">
    <property type="entry name" value="ECDYSTEROIDS_DOPAMINE RECEPTOR-RELATED"/>
    <property type="match status" value="1"/>
</dbReference>
<evidence type="ECO:0000256" key="4">
    <source>
        <dbReference type="ARBA" id="ARBA00023040"/>
    </source>
</evidence>
<evidence type="ECO:0000256" key="7">
    <source>
        <dbReference type="ARBA" id="ARBA00023224"/>
    </source>
</evidence>
<reference evidence="11" key="1">
    <citation type="journal article" date="2019" name="bioRxiv">
        <title>The Genome of the Zebra Mussel, Dreissena polymorpha: A Resource for Invasive Species Research.</title>
        <authorList>
            <person name="McCartney M.A."/>
            <person name="Auch B."/>
            <person name="Kono T."/>
            <person name="Mallez S."/>
            <person name="Zhang Y."/>
            <person name="Obille A."/>
            <person name="Becker A."/>
            <person name="Abrahante J.E."/>
            <person name="Garbe J."/>
            <person name="Badalamenti J.P."/>
            <person name="Herman A."/>
            <person name="Mangelson H."/>
            <person name="Liachko I."/>
            <person name="Sullivan S."/>
            <person name="Sone E.D."/>
            <person name="Koren S."/>
            <person name="Silverstein K.A.T."/>
            <person name="Beckman K.B."/>
            <person name="Gohl D.M."/>
        </authorList>
    </citation>
    <scope>NUCLEOTIDE SEQUENCE</scope>
    <source>
        <strain evidence="11">Duluth1</strain>
        <tissue evidence="11">Whole animal</tissue>
    </source>
</reference>
<evidence type="ECO:0000313" key="12">
    <source>
        <dbReference type="Proteomes" id="UP000828390"/>
    </source>
</evidence>
<evidence type="ECO:0000256" key="1">
    <source>
        <dbReference type="ARBA" id="ARBA00004141"/>
    </source>
</evidence>
<feature type="transmembrane region" description="Helical" evidence="9">
    <location>
        <begin position="58"/>
        <end position="83"/>
    </location>
</feature>
<reference evidence="11" key="2">
    <citation type="submission" date="2020-11" db="EMBL/GenBank/DDBJ databases">
        <authorList>
            <person name="McCartney M.A."/>
            <person name="Auch B."/>
            <person name="Kono T."/>
            <person name="Mallez S."/>
            <person name="Becker A."/>
            <person name="Gohl D.M."/>
            <person name="Silverstein K.A.T."/>
            <person name="Koren S."/>
            <person name="Bechman K.B."/>
            <person name="Herman A."/>
            <person name="Abrahante J.E."/>
            <person name="Garbe J."/>
        </authorList>
    </citation>
    <scope>NUCLEOTIDE SEQUENCE</scope>
    <source>
        <strain evidence="11">Duluth1</strain>
        <tissue evidence="11">Whole animal</tissue>
    </source>
</reference>
<feature type="transmembrane region" description="Helical" evidence="9">
    <location>
        <begin position="168"/>
        <end position="188"/>
    </location>
</feature>
<comment type="caution">
    <text evidence="11">The sequence shown here is derived from an EMBL/GenBank/DDBJ whole genome shotgun (WGS) entry which is preliminary data.</text>
</comment>
<evidence type="ECO:0000256" key="2">
    <source>
        <dbReference type="ARBA" id="ARBA00022692"/>
    </source>
</evidence>
<evidence type="ECO:0000259" key="10">
    <source>
        <dbReference type="PROSITE" id="PS50262"/>
    </source>
</evidence>
<dbReference type="CDD" id="cd00637">
    <property type="entry name" value="7tm_classA_rhodopsin-like"/>
    <property type="match status" value="1"/>
</dbReference>
<evidence type="ECO:0000256" key="8">
    <source>
        <dbReference type="SAM" id="MobiDB-lite"/>
    </source>
</evidence>
<keyword evidence="2 9" id="KW-0812">Transmembrane</keyword>
<sequence length="252" mass="28802">MSRMVAKVSCLVVIGVSILLSWPAPVLYGQDIVMTSHANITGTRCYEENKFRGTKYMAYFNVLLILVFFVAFVILVVLYSLIWRVIRKHSLKRAKLEEAEGHSKTATKLSNVTSSVDTSAAQSVDSDDTPNVQCEKNVKNEQPNTSQSAWSRRGDAEKTKHDHAKRTTVMFALITAVFVLSYLPHLLLKIVTFLNPNFVPNMSFTSLVLYNTFIWCFFINNMANAYIYGFLDRRFRAEIRLLYGQILFCRRT</sequence>
<dbReference type="PROSITE" id="PS50262">
    <property type="entry name" value="G_PROTEIN_RECEP_F1_2"/>
    <property type="match status" value="1"/>
</dbReference>
<gene>
    <name evidence="11" type="ORF">DPMN_093830</name>
</gene>
<dbReference type="GO" id="GO:0016020">
    <property type="term" value="C:membrane"/>
    <property type="evidence" value="ECO:0007669"/>
    <property type="project" value="UniProtKB-SubCell"/>
</dbReference>
<feature type="region of interest" description="Disordered" evidence="8">
    <location>
        <begin position="111"/>
        <end position="161"/>
    </location>
</feature>
<accession>A0A9D4L4L2</accession>
<dbReference type="AlphaFoldDB" id="A0A9D4L4L2"/>
<dbReference type="InterPro" id="IPR017452">
    <property type="entry name" value="GPCR_Rhodpsn_7TM"/>
</dbReference>
<keyword evidence="12" id="KW-1185">Reference proteome</keyword>
<dbReference type="Gene3D" id="1.20.1070.10">
    <property type="entry name" value="Rhodopsin 7-helix transmembrane proteins"/>
    <property type="match status" value="1"/>
</dbReference>
<keyword evidence="6" id="KW-0675">Receptor</keyword>
<dbReference type="InterPro" id="IPR000276">
    <property type="entry name" value="GPCR_Rhodpsn"/>
</dbReference>
<dbReference type="SUPFAM" id="SSF81321">
    <property type="entry name" value="Family A G protein-coupled receptor-like"/>
    <property type="match status" value="1"/>
</dbReference>
<proteinExistence type="predicted"/>
<dbReference type="Pfam" id="PF00001">
    <property type="entry name" value="7tm_1"/>
    <property type="match status" value="1"/>
</dbReference>
<dbReference type="Proteomes" id="UP000828390">
    <property type="component" value="Unassembled WGS sequence"/>
</dbReference>
<protein>
    <recommendedName>
        <fullName evidence="10">G-protein coupled receptors family 1 profile domain-containing protein</fullName>
    </recommendedName>
</protein>
<feature type="domain" description="G-protein coupled receptors family 1 profile" evidence="10">
    <location>
        <begin position="1"/>
        <end position="228"/>
    </location>
</feature>
<keyword evidence="5 9" id="KW-0472">Membrane</keyword>